<dbReference type="AlphaFoldDB" id="A0A1I0S9L6"/>
<protein>
    <submittedName>
        <fullName evidence="2">Uncharacterized protein</fullName>
    </submittedName>
</protein>
<keyword evidence="3" id="KW-1185">Reference proteome</keyword>
<accession>A0A1I0S9L6</accession>
<dbReference type="RefSeq" id="WP_089899510.1">
    <property type="nucleotide sequence ID" value="NZ_FOJG01000002.1"/>
</dbReference>
<evidence type="ECO:0000313" key="3">
    <source>
        <dbReference type="Proteomes" id="UP000199310"/>
    </source>
</evidence>
<sequence length="257" mass="29103">MKKMNFLHPHGWKALLAMLLCLFFFMMPARSADREIGGYVDRAEDRFVRNVWNFIKNFQGWQNIGMHRYQEVQYFWAEPFEFDSDHQDFVDKMDLAYVAAHGNSYYVQTNQSTSTGVDLRSCPAYGDLATGGDLEFLIIESCSTVASAPEAPASGDWWTPWTSIFHGLHQLAGFRTLSYSDNGIPNRYANLLKANGGVWQSWFSAVDGERTFSGSTYSTYPGFASAIIYTTTENDRLGNYAADPAGGANNMKTWWQF</sequence>
<evidence type="ECO:0000313" key="2">
    <source>
        <dbReference type="EMBL" id="SEW52731.1"/>
    </source>
</evidence>
<dbReference type="EMBL" id="FOJG01000002">
    <property type="protein sequence ID" value="SEW52731.1"/>
    <property type="molecule type" value="Genomic_DNA"/>
</dbReference>
<dbReference type="STRING" id="29529.SAMN04488122_5067"/>
<feature type="signal peptide" evidence="1">
    <location>
        <begin position="1"/>
        <end position="31"/>
    </location>
</feature>
<feature type="chain" id="PRO_5011526237" evidence="1">
    <location>
        <begin position="32"/>
        <end position="257"/>
    </location>
</feature>
<dbReference type="InterPro" id="IPR045926">
    <property type="entry name" value="DUF6345"/>
</dbReference>
<keyword evidence="1" id="KW-0732">Signal</keyword>
<name>A0A1I0S9L6_9BACT</name>
<gene>
    <name evidence="2" type="ORF">SAMN04488122_5067</name>
</gene>
<proteinExistence type="predicted"/>
<dbReference type="Pfam" id="PF19872">
    <property type="entry name" value="DUF6345"/>
    <property type="match status" value="1"/>
</dbReference>
<reference evidence="3" key="1">
    <citation type="submission" date="2016-10" db="EMBL/GenBank/DDBJ databases">
        <authorList>
            <person name="Varghese N."/>
            <person name="Submissions S."/>
        </authorList>
    </citation>
    <scope>NUCLEOTIDE SEQUENCE [LARGE SCALE GENOMIC DNA]</scope>
    <source>
        <strain evidence="3">DSM 3695</strain>
    </source>
</reference>
<dbReference type="Proteomes" id="UP000199310">
    <property type="component" value="Unassembled WGS sequence"/>
</dbReference>
<dbReference type="OrthoDB" id="639547at2"/>
<organism evidence="2 3">
    <name type="scientific">Chitinophaga arvensicola</name>
    <dbReference type="NCBI Taxonomy" id="29529"/>
    <lineage>
        <taxon>Bacteria</taxon>
        <taxon>Pseudomonadati</taxon>
        <taxon>Bacteroidota</taxon>
        <taxon>Chitinophagia</taxon>
        <taxon>Chitinophagales</taxon>
        <taxon>Chitinophagaceae</taxon>
        <taxon>Chitinophaga</taxon>
    </lineage>
</organism>
<evidence type="ECO:0000256" key="1">
    <source>
        <dbReference type="SAM" id="SignalP"/>
    </source>
</evidence>